<evidence type="ECO:0000259" key="9">
    <source>
        <dbReference type="Pfam" id="PF23277"/>
    </source>
</evidence>
<feature type="compositionally biased region" description="Basic residues" evidence="6">
    <location>
        <begin position="2178"/>
        <end position="2187"/>
    </location>
</feature>
<dbReference type="Pfam" id="PF22073">
    <property type="entry name" value="Cep192_D4"/>
    <property type="match status" value="1"/>
</dbReference>
<evidence type="ECO:0000256" key="2">
    <source>
        <dbReference type="ARBA" id="ARBA00004496"/>
    </source>
</evidence>
<keyword evidence="11" id="KW-1185">Reference proteome</keyword>
<dbReference type="InterPro" id="IPR054090">
    <property type="entry name" value="Cep192_Spd-2-like_dom"/>
</dbReference>
<evidence type="ECO:0000259" key="7">
    <source>
        <dbReference type="Pfam" id="PF22073"/>
    </source>
</evidence>
<dbReference type="Proteomes" id="UP001329430">
    <property type="component" value="Chromosome 3"/>
</dbReference>
<name>A0AAN7VJZ2_9COLE</name>
<dbReference type="GO" id="GO:0005930">
    <property type="term" value="C:axoneme"/>
    <property type="evidence" value="ECO:0007669"/>
    <property type="project" value="TreeGrafter"/>
</dbReference>
<keyword evidence="3" id="KW-0963">Cytoplasm</keyword>
<feature type="region of interest" description="Disordered" evidence="6">
    <location>
        <begin position="2910"/>
        <end position="2938"/>
    </location>
</feature>
<dbReference type="InterPro" id="IPR013783">
    <property type="entry name" value="Ig-like_fold"/>
</dbReference>
<evidence type="ECO:0008006" key="12">
    <source>
        <dbReference type="Google" id="ProtNLM"/>
    </source>
</evidence>
<sequence>MEEPTNIQPLEKNDSKILNFIRQLVNGQSELVMRPSRFREEMELTTEARINKYKSSVCKSKNSTDFPIFEPIPETIVFQNYQVGVSYSTSLMIRNNGKISRPLRPIFPSSSYLTVTYASESISTHIAPGMALIFNVKFYSEHMRDYQFDLKFLTESETLIVSVYAIKPRPLLDLSDYINLPISIIHIPYEESVYIRNLATVPAIFSLNTQAPFSVKPGKGILNTGDVMRLSVIFQPTCLGKSHGKLFLTYDSGETLSVNLKGYAKEANVYLEKGSIHFDETFAGLTRQKNITLINNSNYLVKFEWKLYGNRKAEVVQLQKLKDSLGYLKENETIKCNKLQHLDIIDADGHSKVYERIYTDELDELESGSQFLYQNPYFRLVPLSGDIWPNAKFTFTIFFAPTCAGKYHSVAFLYVSGRGKRIRLLLNGLAIGPQIELNLTTLDVSQLYICSVHQYEIVARNKGDIPGSIKFIRRQLEFGGTMSCEPLKILLEPSKCGRFMITFSSREQGKFIEEIIFTIEESNEMLRVIFSGEIDCPYLSFDEHEIDFGTVPIGYPVRKPIIMYNTSLVPISYNMFVHGDGNIPSVTCKEYASLPVRCGLSKKPREFDYSRRNGRVSPNSSFEVELTLTANIVRQCTTELIIKMWDSERHTVTLPIMYAVSTPKVVSFPPEINIRFCFLNYPYYSTLTLHNESQLPGYIEIDATSRSERGGIECNLSKTSCFIKPYQDVEINMVITMKITEDDRLPIYMTSLGGRKEKCCSITCHGQGPVVTASNDEVDFGKVTLLEWTSLELIASNDSPIMANCSITISPKSLFVVEPSTFVLNSEESRPLSISVYMTNPVSVVDKFTINVTDGNTYEVILKAKGVGSSIESIPALQPSLNFDVLMTCQEFSFDVTLMNKGKRWHKLYWSRNKHLKQLRESSNELIPSTFTFSPCYVELLAEQNCMVTIKGFKTKPCYVNEDFYCHAVYEKAKQQEIIMSCNIIATFVEPLVELNKTEMSFVKNVGVDYLYQFLDDTLSITNKTPLALSLNLLVNDPFYIGIDETEVSTYSVNLGPEENHKVSIKFYPYVNTNQCYVTREKLMLDYETHPKIDAIDLTGEVNYPNIVIQPNTIAFVVPSGSTACYNILLKNISPLLLHYSFKWQEEFFYFSEVNSEAVSSTLDPSSERTLTLPKENFEFLTEMRSVLHGIVAKCDEVDLGLHAVKTLPPFKQKPHLISRCLSITPGSTTLRSYECSTALVVFQPPPNSYVTAKAICHVAGGPSQILEVRGISTPLSYKIETVNVDLGRQILCEDAEKTVSLKNTCPIPFTFKTDVKELAELPTDIGLTVSPQYGKLNPGESIKLRVTYMPGIPGKFSQSFTLKVGYLSKISATVYGYGEVPQVYLGNRESFCSVSPKITYPAIANITPQYLKSLKNLNYTLRLMSNNIFNEELSKSEARELKKQGWIVISYRDLYPSQMDIDLAVERVILHRHLSKNPGVFLKHTRVHKPATVPEYIVPNYVIDLGYVIVGNQVSHTTNVFNYGPSTTFIKVTSDGGKLILTDVGGVHIESNRFHIEIGRFKGFSFNFHPTPEMYKELDKEFLYEICLDVAHGARIPLSIRATITIPRLKSNTMNLYFGEVRCGDVKKRSLILTNSGFVPCTYTVVIQQKEQKKRWRVDENPVAQKLIFFTLITRDAVDVGCNVILDIYFEPQVDGVVESHLIINIENNPEKMQIGLRGVGKMPQIRISNEVLTFEPVLPYVPMCQKDVTIKNTSTVPIEFYFSDFDLEIDEEEKIVNLLSEYYLTKELVIPPRKAGQGLPKQFREFYEQMLESLHEKLIKSSNAEERHLNSLEDSLVTLCGGKQYNSTKRRNSSRSGNIDVNNKEFTTSLLPKDPEELHVLLKDHLQDFVQHKKTKVDPAAEAIAEYISLADKKQPPQINEGIYLIFHGYETTDYVRASCKAGLELNLPVYNMDRVLIEAIAEGNTLATETIRTIIEDRYKLIVQPEDNNISEMNIYERLQFQINYLLIEQPQLPIPKKDDKKNKKAPEQNSNTFLGIKEDLLLDIIRQKLCSCKTGVIFETLHSIFIKNPVQSVTFLLKAIGNVRYIHCFILSLDYPQNYSFEKNQKEAREETEVLERNTKLSKILELDTEELVNLSPEDYKLYSTYFLKERREQTSRKRETLRKNVQRLCQKANGKKQQKISKNKAPSKSTSAETRASQSAGELNAFGEEFTVGYTFSGPVKDSIDLEKMKTFETFAANVTEILHTLEFWDRRTGTCTKPFTQQTNVSSKGANKSSKASSKLTSTITCTLDDIIVDPVDFSNLTPERKLEILQNGIPCWIIDNSRPDKPVEVLVSTYLRRVSDLLMCKMSLAESLKEHLKETVELRSIVIGGNEKRIKNMSTLFFVRDSSIIPEINPTSSTADAKGKTSRVAAVKNSKPIKGRTKLKSDLNDDKFTTRTVLRPGQSVTYRVIFKPEIVGFYGHTFTLQVVGSQIKYFLTCEGNCEIPKLNMWPESIFPKVLNKRTKKTLYHNCIFLRKGNVFDFGPILMQNTISPNILAIGTEFNFTNISLLPCESSFGVRLKPNSFIVEEETITVPPGTTQILNLKAVPLPVPEILEDELLISIKDNPEIYSINLKSQSAPLSFIIAPKAVRFDRTLLMTIEERTVVFKNQSFVPLAWQFANLQAILKKFAIEPVEGYIEPNSSQNVTIQFQSPVKLIVPDLSIKVEIYDKDYRSPIPIQIDTMHVGAEAIAVSIDCQRTLNLQEVKGQKLNIIPYKMISTGKYGVEFTFSPISKEQDPHYKRNKVLRSYFTVTPLSGILKSQTPFEADFKFLATKPLNVKEAPIYNVTFIDSVFKKFINSFILTVTLKTQFSLFELSPPSEINFGCQLLDIEATQTITLSNCGKFDFDYEVLTLEDILERENPACEEKSKTKTSKTTDKGSKLSKSDKSGKSEMKCNIGTIHLGAFTVTPISGTVKPEEAATILVTARSKQLGKSEEVVVVMVSETEDADKNGRTIKLVVTSFLPTINFTDYNAIFREQFIVNSFTEYEKSGSTDTKPVFVKNQQRLHFPNVPINTKTKARIRLENVSPVPADLECIVKSQSELVFTIDPTRFNIEPYSANYITITFQPNNIGCLTSTLSVQYYGVDPSQTNNFHITLSGEGVVPEIVLTSPKYDAALGFYVINFPPIFINDIVNESIRIENVGSIPCQVICEVCEDASNVFNVVPHQDTKPKLKIQDDVSKATSHTNLVYLNVGEMAEFRLQFQPLASLAYNCIVKIHLINNPYEIRMVAVTGTGYADNLRMKDLVTCVLKKESSLHDTLLEDIIAYTFDFGPLAVNKPYRQYFKIMNTSLTQIYKFEFTYLDKLSFVPTRGHLKPEACKDVIATFKSKEPCTMQKVPFQCNFCQIQYVNPQVEALSWDDRQTVVIWADTVSTSTATTMEQSFVSARSADASSSNSSSIKMIRDKDEPAINITAGSFGSIPMLISATCDYSSFTASVDKIEMPDTFAFERQTDTFEITNTSNVYLEVRWNIVMEENYPIKLATLSSPGEYSSCATVDVKPKLKKTTRPLHLTGSEKFTYNHVTSKRSSESSLFSEESTNSSLYDNYLPFTVTPNHASIAPMEQQTFTIMFAPKGVFEYLANVTSDIVNMNPTLTQLNIKVKAKSLLPVYYFILDPTDYLTNRRNVSITCSDLVNQHTEVVEFEAIGLGVPVESFCRSFYVVNPSEKNLSYKWTEAFPSTSEVSLFYCFKPQGLIERRKKANMTFSFMPPATGTFESFYVFSVDRHSATKTFLMVGHAREPVVFFTSSFIQMRPTVLGLDIIDTTCLKNNEDFEIDFKIIKESIYGDAHQQKLTVTPMKGIVQPHQEKKITITYHPVKVGEICFSLQCVITRMKDPLLVTVSGTCYEIQSQVYYETSEGSKILLHPSNPNSLELKSLSPLLTQYIIFTTTNNGEIGFYYSWILKEDLTSNKVDITFVNGEGFVPGSSEVSTRLCITPLTNVTIKNTIIKLKIRYGPTYTIYLSGATSSPFFSFSVSDYNFGPCLVQKEATDYYKTIINFNNGDDAPITLECKQPEVDFLTIKFKSKQITGRHTEPIEVHFHPFKVQTYTIYVTFHINSRPQELCFRGEGIENSIVLVNFSDKFLNFGEVPVGGTSKRIIYVLNNSNASVDILFDLPYRLPIFARPKKILEPHYENDDKTLKIERSSYCSSEAIQGNPFVTIVPKRFTRVLPHQTTHFIATYDIVETLCTYKGSCVGPEYCLDKNSIPFGCVILGYSNKQKAMLNNIGDVGGAFKWIFEKNHPFFTIAPEQGYVSPNTSAVFTIQFKPASFGSLFETKIKCLISGYRKSLEIQLSGSCIGMPPPVETVNFECPVRGSTKRFIIIENPSAQSWRVTTTITGQYFISKDVFTIKPKSALPCDVSYCPLTMTGEMLHTVSATIFFAYPEGLGRLYELIGETTPPLVVARIERNITCKQLHKEILNVPNWLKNPQAFEVITNNLSPNHILYRLDGNPTIEVLGQSERPYTWSIYVLNEGTLNLKVMFRNKDTLEYLHYEIILKILKSSPLEIITLSTCVRKPLTHIIILENPLSRDVTFNAKSSVPELTCQSPLTIPPLSEKELCVTYYPLNESELDAQMDIISNDLGLYPYDFKLIARPPVPDQQLIFITKLGQIATQKAYVTNSTNVTATLGAQFTDSTAFVLEGSITVTSQETKEFTIRFEPYEIGSTKSSLILQSPVMGTYLFSLSGTCELPKPQGPYFIVPGNSITLTFKNPFMDTTDFRFVAEPAIFSVKNETLTVKARSEAKIAISLVPMKNLEILIDRKYSIAGKLTICPIEEHLTHIKWIYYLQGDLTR</sequence>
<keyword evidence="4" id="KW-0969">Cilium</keyword>
<evidence type="ECO:0000256" key="6">
    <source>
        <dbReference type="SAM" id="MobiDB-lite"/>
    </source>
</evidence>
<dbReference type="NCBIfam" id="NF012200">
    <property type="entry name" value="choice_anch_D"/>
    <property type="match status" value="1"/>
</dbReference>
<feature type="region of interest" description="Disordered" evidence="6">
    <location>
        <begin position="2175"/>
        <end position="2205"/>
    </location>
</feature>
<dbReference type="EMBL" id="JAVRBK010000003">
    <property type="protein sequence ID" value="KAK5646871.1"/>
    <property type="molecule type" value="Genomic_DNA"/>
</dbReference>
<comment type="caution">
    <text evidence="10">The sequence shown here is derived from an EMBL/GenBank/DDBJ whole genome shotgun (WGS) entry which is preliminary data.</text>
</comment>
<feature type="domain" description="HYDIN/VesB/CFA65-like Ig-like" evidence="8">
    <location>
        <begin position="433"/>
        <end position="527"/>
    </location>
</feature>
<evidence type="ECO:0000313" key="10">
    <source>
        <dbReference type="EMBL" id="KAK5646871.1"/>
    </source>
</evidence>
<evidence type="ECO:0000256" key="1">
    <source>
        <dbReference type="ARBA" id="ARBA00004138"/>
    </source>
</evidence>
<evidence type="ECO:0000256" key="4">
    <source>
        <dbReference type="ARBA" id="ARBA00023069"/>
    </source>
</evidence>
<dbReference type="GO" id="GO:0003341">
    <property type="term" value="P:cilium movement"/>
    <property type="evidence" value="ECO:0007669"/>
    <property type="project" value="TreeGrafter"/>
</dbReference>
<feature type="domain" description="Deleted in lung and esophageal cancer protein 1 Ig-like" evidence="9">
    <location>
        <begin position="71"/>
        <end position="165"/>
    </location>
</feature>
<dbReference type="Gene3D" id="2.60.40.10">
    <property type="entry name" value="Immunoglobulins"/>
    <property type="match status" value="16"/>
</dbReference>
<feature type="domain" description="HYDIN/VesB/CFA65-like Ig-like" evidence="8">
    <location>
        <begin position="4247"/>
        <end position="4338"/>
    </location>
</feature>
<feature type="domain" description="HYDIN/VesB/CFA65-like Ig-like" evidence="8">
    <location>
        <begin position="171"/>
        <end position="262"/>
    </location>
</feature>
<dbReference type="InterPro" id="IPR059041">
    <property type="entry name" value="Ig_DLEC1_1"/>
</dbReference>
<dbReference type="InterPro" id="IPR033305">
    <property type="entry name" value="Hydin-like"/>
</dbReference>
<dbReference type="PANTHER" id="PTHR23053">
    <property type="entry name" value="DLEC1 DELETED IN LUNG AND ESOPHAGEAL CANCER 1"/>
    <property type="match status" value="1"/>
</dbReference>
<dbReference type="GO" id="GO:1904158">
    <property type="term" value="P:axonemal central apparatus assembly"/>
    <property type="evidence" value="ECO:0007669"/>
    <property type="project" value="TreeGrafter"/>
</dbReference>
<organism evidence="10 11">
    <name type="scientific">Pyrocoelia pectoralis</name>
    <dbReference type="NCBI Taxonomy" id="417401"/>
    <lineage>
        <taxon>Eukaryota</taxon>
        <taxon>Metazoa</taxon>
        <taxon>Ecdysozoa</taxon>
        <taxon>Arthropoda</taxon>
        <taxon>Hexapoda</taxon>
        <taxon>Insecta</taxon>
        <taxon>Pterygota</taxon>
        <taxon>Neoptera</taxon>
        <taxon>Endopterygota</taxon>
        <taxon>Coleoptera</taxon>
        <taxon>Polyphaga</taxon>
        <taxon>Elateriformia</taxon>
        <taxon>Elateroidea</taxon>
        <taxon>Lampyridae</taxon>
        <taxon>Lampyrinae</taxon>
        <taxon>Pyrocoelia</taxon>
    </lineage>
</organism>
<evidence type="ECO:0000256" key="5">
    <source>
        <dbReference type="ARBA" id="ARBA00023273"/>
    </source>
</evidence>
<keyword evidence="5" id="KW-0966">Cell projection</keyword>
<evidence type="ECO:0000256" key="3">
    <source>
        <dbReference type="ARBA" id="ARBA00022490"/>
    </source>
</evidence>
<evidence type="ECO:0000313" key="11">
    <source>
        <dbReference type="Proteomes" id="UP001329430"/>
    </source>
</evidence>
<reference evidence="10 11" key="1">
    <citation type="journal article" date="2024" name="Insects">
        <title>An Improved Chromosome-Level Genome Assembly of the Firefly Pyrocoelia pectoralis.</title>
        <authorList>
            <person name="Fu X."/>
            <person name="Meyer-Rochow V.B."/>
            <person name="Ballantyne L."/>
            <person name="Zhu X."/>
        </authorList>
    </citation>
    <scope>NUCLEOTIDE SEQUENCE [LARGE SCALE GENOMIC DNA]</scope>
    <source>
        <strain evidence="10">XCY_ONT2</strain>
    </source>
</reference>
<dbReference type="Pfam" id="PF22544">
    <property type="entry name" value="HYDIN_VesB_CFA65-like_Ig"/>
    <property type="match status" value="3"/>
</dbReference>
<dbReference type="PANTHER" id="PTHR23053:SF0">
    <property type="entry name" value="HYDROCEPHALUS-INDUCING PROTEIN HOMOLOG"/>
    <property type="match status" value="1"/>
</dbReference>
<comment type="subcellular location">
    <subcellularLocation>
        <location evidence="1">Cell projection</location>
        <location evidence="1">Cilium</location>
    </subcellularLocation>
    <subcellularLocation>
        <location evidence="2">Cytoplasm</location>
    </subcellularLocation>
</comment>
<dbReference type="Pfam" id="PF23277">
    <property type="entry name" value="Ig_Dlec1_1"/>
    <property type="match status" value="1"/>
</dbReference>
<dbReference type="InterPro" id="IPR053879">
    <property type="entry name" value="HYDIN_VesB_CFA65-like_Ig"/>
</dbReference>
<protein>
    <recommendedName>
        <fullName evidence="12">Hydrocephalus-inducing protein</fullName>
    </recommendedName>
</protein>
<feature type="compositionally biased region" description="Polar residues" evidence="6">
    <location>
        <begin position="2189"/>
        <end position="2205"/>
    </location>
</feature>
<gene>
    <name evidence="10" type="ORF">RI129_005335</name>
</gene>
<accession>A0AAN7VJZ2</accession>
<proteinExistence type="predicted"/>
<feature type="domain" description="Cep192/Spd-2-like" evidence="7">
    <location>
        <begin position="3048"/>
        <end position="3148"/>
    </location>
</feature>
<evidence type="ECO:0000259" key="8">
    <source>
        <dbReference type="Pfam" id="PF22544"/>
    </source>
</evidence>